<protein>
    <submittedName>
        <fullName evidence="1">Uncharacterized protein</fullName>
    </submittedName>
</protein>
<dbReference type="Proteomes" id="UP001359559">
    <property type="component" value="Unassembled WGS sequence"/>
</dbReference>
<sequence>MACELCKLQKTCTPLLHGYRTFTPLLELGGIILIVEIIDSSQRGMFLEMFMKIKLHQASKKSNLDAADRFRKAEE</sequence>
<comment type="caution">
    <text evidence="1">The sequence shown here is derived from an EMBL/GenBank/DDBJ whole genome shotgun (WGS) entry which is preliminary data.</text>
</comment>
<organism evidence="1 2">
    <name type="scientific">Clitoria ternatea</name>
    <name type="common">Butterfly pea</name>
    <dbReference type="NCBI Taxonomy" id="43366"/>
    <lineage>
        <taxon>Eukaryota</taxon>
        <taxon>Viridiplantae</taxon>
        <taxon>Streptophyta</taxon>
        <taxon>Embryophyta</taxon>
        <taxon>Tracheophyta</taxon>
        <taxon>Spermatophyta</taxon>
        <taxon>Magnoliopsida</taxon>
        <taxon>eudicotyledons</taxon>
        <taxon>Gunneridae</taxon>
        <taxon>Pentapetalae</taxon>
        <taxon>rosids</taxon>
        <taxon>fabids</taxon>
        <taxon>Fabales</taxon>
        <taxon>Fabaceae</taxon>
        <taxon>Papilionoideae</taxon>
        <taxon>50 kb inversion clade</taxon>
        <taxon>NPAAA clade</taxon>
        <taxon>indigoferoid/millettioid clade</taxon>
        <taxon>Phaseoleae</taxon>
        <taxon>Clitoria</taxon>
    </lineage>
</organism>
<gene>
    <name evidence="1" type="ORF">RJT34_29760</name>
</gene>
<keyword evidence="2" id="KW-1185">Reference proteome</keyword>
<evidence type="ECO:0000313" key="2">
    <source>
        <dbReference type="Proteomes" id="UP001359559"/>
    </source>
</evidence>
<name>A0AAN9ERJ0_CLITE</name>
<dbReference type="AlphaFoldDB" id="A0AAN9ERJ0"/>
<proteinExistence type="predicted"/>
<reference evidence="1 2" key="1">
    <citation type="submission" date="2024-01" db="EMBL/GenBank/DDBJ databases">
        <title>The genomes of 5 underutilized Papilionoideae crops provide insights into root nodulation and disease resistance.</title>
        <authorList>
            <person name="Yuan L."/>
        </authorList>
    </citation>
    <scope>NUCLEOTIDE SEQUENCE [LARGE SCALE GENOMIC DNA]</scope>
    <source>
        <strain evidence="1">LY-2023</strain>
        <tissue evidence="1">Leaf</tissue>
    </source>
</reference>
<accession>A0AAN9ERJ0</accession>
<evidence type="ECO:0000313" key="1">
    <source>
        <dbReference type="EMBL" id="KAK7262197.1"/>
    </source>
</evidence>
<dbReference type="EMBL" id="JAYKXN010000008">
    <property type="protein sequence ID" value="KAK7262197.1"/>
    <property type="molecule type" value="Genomic_DNA"/>
</dbReference>